<feature type="transmembrane region" description="Helical" evidence="1">
    <location>
        <begin position="16"/>
        <end position="41"/>
    </location>
</feature>
<dbReference type="AlphaFoldDB" id="G8NTT0"/>
<keyword evidence="3" id="KW-1185">Reference proteome</keyword>
<evidence type="ECO:0000256" key="1">
    <source>
        <dbReference type="SAM" id="Phobius"/>
    </source>
</evidence>
<dbReference type="HOGENOM" id="CLU_1150584_0_0_0"/>
<gene>
    <name evidence="2" type="ordered locus">AciX8_2074</name>
</gene>
<evidence type="ECO:0000313" key="3">
    <source>
        <dbReference type="Proteomes" id="UP000007113"/>
    </source>
</evidence>
<dbReference type="EMBL" id="CP003130">
    <property type="protein sequence ID" value="AEU36404.1"/>
    <property type="molecule type" value="Genomic_DNA"/>
</dbReference>
<sequence>MVMDNQHMKTINQVRVWVIAVLSAWYGWVGASATVGIVGFGQGMQWWSSPPKTVYVSLLVLGLSISTFQAWRIEFLKGEAAKESVKELEQRYFDERPKLSLDIGSAEGERSWMETSSPVQFYIHHLCGRIPTDVRFDPIISKLGKFSLCFDELPHIDSRARNTLTFDIQSVGYPSLGQVDRSKIGNIGSTMFRQFLRDYPNETTEMEYELTARYKDGGEDLNHVFSIRFDRHRFRFIRNTT</sequence>
<reference evidence="2 3" key="1">
    <citation type="submission" date="2011-11" db="EMBL/GenBank/DDBJ databases">
        <title>Complete sequence of Granulicella mallensis MP5ACTX8.</title>
        <authorList>
            <consortium name="US DOE Joint Genome Institute"/>
            <person name="Lucas S."/>
            <person name="Copeland A."/>
            <person name="Lapidus A."/>
            <person name="Cheng J.-F."/>
            <person name="Goodwin L."/>
            <person name="Pitluck S."/>
            <person name="Peters L."/>
            <person name="Lu M."/>
            <person name="Detter J.C."/>
            <person name="Han C."/>
            <person name="Tapia R."/>
            <person name="Land M."/>
            <person name="Hauser L."/>
            <person name="Kyrpides N."/>
            <person name="Ivanova N."/>
            <person name="Mikhailova N."/>
            <person name="Pagani I."/>
            <person name="Rawat S."/>
            <person name="Mannisto M."/>
            <person name="Haggblom M."/>
            <person name="Woyke T."/>
        </authorList>
    </citation>
    <scope>NUCLEOTIDE SEQUENCE [LARGE SCALE GENOMIC DNA]</scope>
    <source>
        <strain evidence="3">ATCC BAA-1857 / DSM 23137 / MP5ACTX8</strain>
    </source>
</reference>
<dbReference type="KEGG" id="gma:AciX8_2074"/>
<keyword evidence="1" id="KW-1133">Transmembrane helix</keyword>
<accession>G8NTT0</accession>
<feature type="transmembrane region" description="Helical" evidence="1">
    <location>
        <begin position="53"/>
        <end position="71"/>
    </location>
</feature>
<protein>
    <recommendedName>
        <fullName evidence="4">Transmembrane protein</fullName>
    </recommendedName>
</protein>
<dbReference type="Proteomes" id="UP000007113">
    <property type="component" value="Chromosome"/>
</dbReference>
<proteinExistence type="predicted"/>
<evidence type="ECO:0008006" key="4">
    <source>
        <dbReference type="Google" id="ProtNLM"/>
    </source>
</evidence>
<keyword evidence="1" id="KW-0812">Transmembrane</keyword>
<name>G8NTT0_GRAMM</name>
<organism evidence="2 3">
    <name type="scientific">Granulicella mallensis (strain ATCC BAA-1857 / DSM 23137 / MP5ACTX8)</name>
    <dbReference type="NCBI Taxonomy" id="682795"/>
    <lineage>
        <taxon>Bacteria</taxon>
        <taxon>Pseudomonadati</taxon>
        <taxon>Acidobacteriota</taxon>
        <taxon>Terriglobia</taxon>
        <taxon>Terriglobales</taxon>
        <taxon>Acidobacteriaceae</taxon>
        <taxon>Granulicella</taxon>
    </lineage>
</organism>
<keyword evidence="1" id="KW-0472">Membrane</keyword>
<evidence type="ECO:0000313" key="2">
    <source>
        <dbReference type="EMBL" id="AEU36404.1"/>
    </source>
</evidence>